<dbReference type="PROSITE" id="PS51455">
    <property type="entry name" value="PIPK"/>
    <property type="match status" value="1"/>
</dbReference>
<dbReference type="Gene3D" id="3.30.800.10">
    <property type="entry name" value="Phosphatidylinositol Phosphate Kinase II Beta"/>
    <property type="match status" value="1"/>
</dbReference>
<dbReference type="Pfam" id="PF01504">
    <property type="entry name" value="PIP5K"/>
    <property type="match status" value="2"/>
</dbReference>
<evidence type="ECO:0000313" key="4">
    <source>
        <dbReference type="Proteomes" id="UP000604046"/>
    </source>
</evidence>
<gene>
    <name evidence="3" type="ORF">SNAT2548_LOCUS7329</name>
</gene>
<organism evidence="3 4">
    <name type="scientific">Symbiodinium natans</name>
    <dbReference type="NCBI Taxonomy" id="878477"/>
    <lineage>
        <taxon>Eukaryota</taxon>
        <taxon>Sar</taxon>
        <taxon>Alveolata</taxon>
        <taxon>Dinophyceae</taxon>
        <taxon>Suessiales</taxon>
        <taxon>Symbiodiniaceae</taxon>
        <taxon>Symbiodinium</taxon>
    </lineage>
</organism>
<keyword evidence="1" id="KW-0067">ATP-binding</keyword>
<comment type="caution">
    <text evidence="3">The sequence shown here is derived from an EMBL/GenBank/DDBJ whole genome shotgun (WGS) entry which is preliminary data.</text>
</comment>
<dbReference type="InterPro" id="IPR002498">
    <property type="entry name" value="PInositol-4-P-4/5-kinase_core"/>
</dbReference>
<keyword evidence="4" id="KW-1185">Reference proteome</keyword>
<protein>
    <recommendedName>
        <fullName evidence="2">PIPK domain-containing protein</fullName>
    </recommendedName>
</protein>
<proteinExistence type="predicted"/>
<dbReference type="Proteomes" id="UP000604046">
    <property type="component" value="Unassembled WGS sequence"/>
</dbReference>
<dbReference type="AlphaFoldDB" id="A0A812JTD6"/>
<dbReference type="EMBL" id="CAJNDS010000511">
    <property type="protein sequence ID" value="CAE7213465.1"/>
    <property type="molecule type" value="Genomic_DNA"/>
</dbReference>
<keyword evidence="1" id="KW-0808">Transferase</keyword>
<dbReference type="PANTHER" id="PTHR23086">
    <property type="entry name" value="PHOSPHATIDYLINOSITOL-4-PHOSPHATE 5-KINASE"/>
    <property type="match status" value="1"/>
</dbReference>
<reference evidence="3" key="1">
    <citation type="submission" date="2021-02" db="EMBL/GenBank/DDBJ databases">
        <authorList>
            <person name="Dougan E. K."/>
            <person name="Rhodes N."/>
            <person name="Thang M."/>
            <person name="Chan C."/>
        </authorList>
    </citation>
    <scope>NUCLEOTIDE SEQUENCE</scope>
</reference>
<keyword evidence="1" id="KW-0547">Nucleotide-binding</keyword>
<dbReference type="GO" id="GO:0005524">
    <property type="term" value="F:ATP binding"/>
    <property type="evidence" value="ECO:0007669"/>
    <property type="project" value="UniProtKB-UniRule"/>
</dbReference>
<dbReference type="GO" id="GO:0046854">
    <property type="term" value="P:phosphatidylinositol phosphate biosynthetic process"/>
    <property type="evidence" value="ECO:0007669"/>
    <property type="project" value="TreeGrafter"/>
</dbReference>
<dbReference type="PANTHER" id="PTHR23086:SF8">
    <property type="entry name" value="PHOSPHATIDYLINOSITOL 5-PHOSPHATE 4-KINASE, ISOFORM A"/>
    <property type="match status" value="1"/>
</dbReference>
<evidence type="ECO:0000259" key="2">
    <source>
        <dbReference type="PROSITE" id="PS51455"/>
    </source>
</evidence>
<dbReference type="InterPro" id="IPR027484">
    <property type="entry name" value="PInositol-4-P-5-kinase_N"/>
</dbReference>
<dbReference type="GO" id="GO:0005886">
    <property type="term" value="C:plasma membrane"/>
    <property type="evidence" value="ECO:0007669"/>
    <property type="project" value="TreeGrafter"/>
</dbReference>
<dbReference type="SUPFAM" id="SSF56104">
    <property type="entry name" value="SAICAR synthase-like"/>
    <property type="match status" value="1"/>
</dbReference>
<accession>A0A812JTD6</accession>
<dbReference type="GO" id="GO:0016308">
    <property type="term" value="F:1-phosphatidylinositol-4-phosphate 5-kinase activity"/>
    <property type="evidence" value="ECO:0007669"/>
    <property type="project" value="TreeGrafter"/>
</dbReference>
<dbReference type="OrthoDB" id="158357at2759"/>
<dbReference type="SMART" id="SM00330">
    <property type="entry name" value="PIPKc"/>
    <property type="match status" value="1"/>
</dbReference>
<dbReference type="Gene3D" id="3.30.810.10">
    <property type="entry name" value="2-Layer Sandwich"/>
    <property type="match status" value="1"/>
</dbReference>
<feature type="domain" description="PIPK" evidence="2">
    <location>
        <begin position="1"/>
        <end position="333"/>
    </location>
</feature>
<keyword evidence="1" id="KW-0418">Kinase</keyword>
<name>A0A812JTD6_9DINO</name>
<evidence type="ECO:0000313" key="3">
    <source>
        <dbReference type="EMBL" id="CAE7213465.1"/>
    </source>
</evidence>
<dbReference type="InterPro" id="IPR023610">
    <property type="entry name" value="PInositol-4/5-P-5/4-kinase"/>
</dbReference>
<evidence type="ECO:0000256" key="1">
    <source>
        <dbReference type="PROSITE-ProRule" id="PRU00781"/>
    </source>
</evidence>
<sequence length="373" mass="42262">MMCNCLERARTPLLQEGSSGKASRRRIAGRVVEVLNDHYFKELREKHKVPEDFLDTGNTQALNLDLPRLESSHGKGGHGQFNSSCRRYVVKSLSKDDHKALLRLAGPLVDRMLQNRTLMCPIYLHFMDVATGRFFMAMRNLTEAGPWAAKYDLKGCDDDKTIELNGKTIQPVRKRFYRPHMWCQCMWSPERWLYYQGKVQARALRLGVAGSHHEEVIQMIKSDAEWLISHDIMDYSLLVAVRRLPPEVAKSCGAGLDSVACPGDAAIGLRRWAMLDKTTGELLVLHMGIIDFLQPWTTSKVAAMYIKSFEFNKATVPPPLYGQRFAKHFEERLKKDDTLTAQSETVTSAAERWCQEHDGMNGISNGDGMPGQC</sequence>
<dbReference type="InterPro" id="IPR027483">
    <property type="entry name" value="PInositol-4-P-4/5-kinase_C_sf"/>
</dbReference>